<proteinExistence type="inferred from homology"/>
<feature type="transmembrane region" description="Helical" evidence="7">
    <location>
        <begin position="72"/>
        <end position="93"/>
    </location>
</feature>
<evidence type="ECO:0000256" key="2">
    <source>
        <dbReference type="ARBA" id="ARBA00005731"/>
    </source>
</evidence>
<evidence type="ECO:0000256" key="4">
    <source>
        <dbReference type="ARBA" id="ARBA00022989"/>
    </source>
</evidence>
<dbReference type="Pfam" id="PF07857">
    <property type="entry name" value="TMEM144"/>
    <property type="match status" value="2"/>
</dbReference>
<dbReference type="Proteomes" id="UP000241890">
    <property type="component" value="Unassembled WGS sequence"/>
</dbReference>
<comment type="subcellular location">
    <subcellularLocation>
        <location evidence="1">Membrane</location>
        <topology evidence="1">Multi-pass membrane protein</topology>
    </subcellularLocation>
</comment>
<dbReference type="InParanoid" id="A0A2R5FZA1"/>
<reference evidence="8 9" key="1">
    <citation type="submission" date="2017-12" db="EMBL/GenBank/DDBJ databases">
        <title>Sequencing, de novo assembly and annotation of complete genome of a new Thraustochytrid species, strain FCC1311.</title>
        <authorList>
            <person name="Sedici K."/>
            <person name="Godart F."/>
            <person name="Aiese Cigliano R."/>
            <person name="Sanseverino W."/>
            <person name="Barakat M."/>
            <person name="Ortet P."/>
            <person name="Marechal E."/>
            <person name="Cagnac O."/>
            <person name="Amato A."/>
        </authorList>
    </citation>
    <scope>NUCLEOTIDE SEQUENCE [LARGE SCALE GENOMIC DNA]</scope>
</reference>
<evidence type="ECO:0000256" key="7">
    <source>
        <dbReference type="SAM" id="Phobius"/>
    </source>
</evidence>
<dbReference type="GO" id="GO:0015144">
    <property type="term" value="F:carbohydrate transmembrane transporter activity"/>
    <property type="evidence" value="ECO:0007669"/>
    <property type="project" value="InterPro"/>
</dbReference>
<dbReference type="PANTHER" id="PTHR16119">
    <property type="entry name" value="TRANSMEMBRANE PROTEIN 144"/>
    <property type="match status" value="1"/>
</dbReference>
<evidence type="ECO:0000313" key="9">
    <source>
        <dbReference type="Proteomes" id="UP000241890"/>
    </source>
</evidence>
<dbReference type="InterPro" id="IPR012435">
    <property type="entry name" value="TMEM144"/>
</dbReference>
<feature type="transmembrane region" description="Helical" evidence="7">
    <location>
        <begin position="6"/>
        <end position="22"/>
    </location>
</feature>
<feature type="transmembrane region" description="Helical" evidence="7">
    <location>
        <begin position="136"/>
        <end position="155"/>
    </location>
</feature>
<comment type="similarity">
    <text evidence="2">Belongs to the TMEM144 family.</text>
</comment>
<dbReference type="OrthoDB" id="426527at2759"/>
<evidence type="ECO:0000256" key="5">
    <source>
        <dbReference type="ARBA" id="ARBA00023136"/>
    </source>
</evidence>
<accession>A0A2R5FZA1</accession>
<feature type="transmembrane region" description="Helical" evidence="7">
    <location>
        <begin position="312"/>
        <end position="334"/>
    </location>
</feature>
<keyword evidence="3 7" id="KW-0812">Transmembrane</keyword>
<organism evidence="8 9">
    <name type="scientific">Hondaea fermentalgiana</name>
    <dbReference type="NCBI Taxonomy" id="2315210"/>
    <lineage>
        <taxon>Eukaryota</taxon>
        <taxon>Sar</taxon>
        <taxon>Stramenopiles</taxon>
        <taxon>Bigyra</taxon>
        <taxon>Labyrinthulomycetes</taxon>
        <taxon>Thraustochytrida</taxon>
        <taxon>Thraustochytriidae</taxon>
        <taxon>Hondaea</taxon>
    </lineage>
</organism>
<dbReference type="InterPro" id="IPR010651">
    <property type="entry name" value="Sugar_transport"/>
</dbReference>
<feature type="transmembrane region" description="Helical" evidence="7">
    <location>
        <begin position="105"/>
        <end position="124"/>
    </location>
</feature>
<keyword evidence="9" id="KW-1185">Reference proteome</keyword>
<evidence type="ECO:0000256" key="1">
    <source>
        <dbReference type="ARBA" id="ARBA00004141"/>
    </source>
</evidence>
<evidence type="ECO:0000256" key="6">
    <source>
        <dbReference type="SAM" id="MobiDB-lite"/>
    </source>
</evidence>
<feature type="transmembrane region" description="Helical" evidence="7">
    <location>
        <begin position="346"/>
        <end position="368"/>
    </location>
</feature>
<name>A0A2R5FZA1_9STRA</name>
<gene>
    <name evidence="8" type="ORF">FCC1311_002952</name>
</gene>
<evidence type="ECO:0000256" key="3">
    <source>
        <dbReference type="ARBA" id="ARBA00022692"/>
    </source>
</evidence>
<dbReference type="EMBL" id="BEYU01000003">
    <property type="protein sequence ID" value="GBG24077.1"/>
    <property type="molecule type" value="Genomic_DNA"/>
</dbReference>
<dbReference type="PANTHER" id="PTHR16119:SF17">
    <property type="entry name" value="TRANSMEMBRANE PROTEIN 144"/>
    <property type="match status" value="1"/>
</dbReference>
<keyword evidence="4 7" id="KW-1133">Transmembrane helix</keyword>
<dbReference type="AlphaFoldDB" id="A0A2R5FZA1"/>
<feature type="compositionally biased region" description="Low complexity" evidence="6">
    <location>
        <begin position="213"/>
        <end position="228"/>
    </location>
</feature>
<feature type="transmembrane region" description="Helical" evidence="7">
    <location>
        <begin position="272"/>
        <end position="292"/>
    </location>
</feature>
<dbReference type="GO" id="GO:0016020">
    <property type="term" value="C:membrane"/>
    <property type="evidence" value="ECO:0007669"/>
    <property type="project" value="UniProtKB-SubCell"/>
</dbReference>
<keyword evidence="5 7" id="KW-0472">Membrane</keyword>
<feature type="transmembrane region" description="Helical" evidence="7">
    <location>
        <begin position="34"/>
        <end position="52"/>
    </location>
</feature>
<sequence length="376" mass="40513">MLFAGVFGVLTAALFWGSNYIVTKQHDMGDGMTFQFLQCTGILLVGVMTLVFSLDVPRSPDYEKFPMPDKYALISSEGILGGVVWCLGNLMTIPIVRRVGIGLGLSLWNGTATVVSFAMSRASIIGLKPQTLHPLWAGYFGAFLGVLSLVVFAFIDADGNEEADANVDAASGHQRICTASGDVDCEADCHANGNGDASSYARIENNEQESSRRASAGSSGTDASTPLLEPIPSEIEERVVAMYENLLQTVEDATHGHPEVASDKEARARFEGIVMCLLAGTLYGIQFVPLTVHSMQYPKPENLSDVIYQMRFTFSQFLGIYVTSALAFFLYCFVRKNRPVILAKEAFAPSIVSGMMWGIACMGSMVAVSDMGLGIG</sequence>
<feature type="region of interest" description="Disordered" evidence="6">
    <location>
        <begin position="205"/>
        <end position="228"/>
    </location>
</feature>
<protein>
    <submittedName>
        <fullName evidence="8">Transmembrane protein 144</fullName>
    </submittedName>
</protein>
<evidence type="ECO:0000313" key="8">
    <source>
        <dbReference type="EMBL" id="GBG24077.1"/>
    </source>
</evidence>
<comment type="caution">
    <text evidence="8">The sequence shown here is derived from an EMBL/GenBank/DDBJ whole genome shotgun (WGS) entry which is preliminary data.</text>
</comment>